<dbReference type="Proteomes" id="UP000030758">
    <property type="component" value="Unassembled WGS sequence"/>
</dbReference>
<dbReference type="AlphaFoldDB" id="A0A085NNR8"/>
<accession>A0A085NNR8</accession>
<organism evidence="1">
    <name type="scientific">Trichuris suis</name>
    <name type="common">pig whipworm</name>
    <dbReference type="NCBI Taxonomy" id="68888"/>
    <lineage>
        <taxon>Eukaryota</taxon>
        <taxon>Metazoa</taxon>
        <taxon>Ecdysozoa</taxon>
        <taxon>Nematoda</taxon>
        <taxon>Enoplea</taxon>
        <taxon>Dorylaimia</taxon>
        <taxon>Trichinellida</taxon>
        <taxon>Trichuridae</taxon>
        <taxon>Trichuris</taxon>
    </lineage>
</organism>
<name>A0A085NNR8_9BILA</name>
<gene>
    <name evidence="1" type="ORF">M514_16865</name>
</gene>
<sequence>MSSGRNLLMEEMLGTLYSVQIPSEISRSLISHENMDGRQRLYRFMAAITSGNDFFGLDPPILPGLMEPVSRHLQMVYA</sequence>
<dbReference type="EMBL" id="KL367484">
    <property type="protein sequence ID" value="KFD71114.1"/>
    <property type="molecule type" value="Genomic_DNA"/>
</dbReference>
<protein>
    <submittedName>
        <fullName evidence="1">Uncharacterized protein</fullName>
    </submittedName>
</protein>
<reference evidence="1" key="1">
    <citation type="journal article" date="2014" name="Nat. Genet.">
        <title>Genome and transcriptome of the porcine whipworm Trichuris suis.</title>
        <authorList>
            <person name="Jex A.R."/>
            <person name="Nejsum P."/>
            <person name="Schwarz E.M."/>
            <person name="Hu L."/>
            <person name="Young N.D."/>
            <person name="Hall R.S."/>
            <person name="Korhonen P.K."/>
            <person name="Liao S."/>
            <person name="Thamsborg S."/>
            <person name="Xia J."/>
            <person name="Xu P."/>
            <person name="Wang S."/>
            <person name="Scheerlinck J.P."/>
            <person name="Hofmann A."/>
            <person name="Sternberg P.W."/>
            <person name="Wang J."/>
            <person name="Gasser R.B."/>
        </authorList>
    </citation>
    <scope>NUCLEOTIDE SEQUENCE [LARGE SCALE GENOMIC DNA]</scope>
    <source>
        <strain evidence="1">DCEP-RM93F</strain>
    </source>
</reference>
<proteinExistence type="predicted"/>
<evidence type="ECO:0000313" key="1">
    <source>
        <dbReference type="EMBL" id="KFD71114.1"/>
    </source>
</evidence>